<keyword evidence="2" id="KW-1185">Reference proteome</keyword>
<evidence type="ECO:0000313" key="2">
    <source>
        <dbReference type="Proteomes" id="UP001165065"/>
    </source>
</evidence>
<dbReference type="AlphaFoldDB" id="A0A9W7L966"/>
<dbReference type="Proteomes" id="UP001165065">
    <property type="component" value="Unassembled WGS sequence"/>
</dbReference>
<evidence type="ECO:0000313" key="1">
    <source>
        <dbReference type="EMBL" id="GMI39311.1"/>
    </source>
</evidence>
<accession>A0A9W7L966</accession>
<dbReference type="EMBL" id="BRYA01000100">
    <property type="protein sequence ID" value="GMI39311.1"/>
    <property type="molecule type" value="Genomic_DNA"/>
</dbReference>
<reference evidence="2" key="1">
    <citation type="journal article" date="2023" name="Commun. Biol.">
        <title>Genome analysis of Parmales, the sister group of diatoms, reveals the evolutionary specialization of diatoms from phago-mixotrophs to photoautotrophs.</title>
        <authorList>
            <person name="Ban H."/>
            <person name="Sato S."/>
            <person name="Yoshikawa S."/>
            <person name="Yamada K."/>
            <person name="Nakamura Y."/>
            <person name="Ichinomiya M."/>
            <person name="Sato N."/>
            <person name="Blanc-Mathieu R."/>
            <person name="Endo H."/>
            <person name="Kuwata A."/>
            <person name="Ogata H."/>
        </authorList>
    </citation>
    <scope>NUCLEOTIDE SEQUENCE [LARGE SCALE GENOMIC DNA]</scope>
</reference>
<dbReference type="OrthoDB" id="6109at2759"/>
<organism evidence="1 2">
    <name type="scientific">Triparma columacea</name>
    <dbReference type="NCBI Taxonomy" id="722753"/>
    <lineage>
        <taxon>Eukaryota</taxon>
        <taxon>Sar</taxon>
        <taxon>Stramenopiles</taxon>
        <taxon>Ochrophyta</taxon>
        <taxon>Bolidophyceae</taxon>
        <taxon>Parmales</taxon>
        <taxon>Triparmaceae</taxon>
        <taxon>Triparma</taxon>
    </lineage>
</organism>
<sequence length="73" mass="8126">MQNIMANALESPAACSAKGWRIYAKSFKQMKRTMNGMVDVNLLNTFINLNTQEELCAAGGTTDRQQGACRQRK</sequence>
<proteinExistence type="predicted"/>
<name>A0A9W7L966_9STRA</name>
<comment type="caution">
    <text evidence="1">The sequence shown here is derived from an EMBL/GenBank/DDBJ whole genome shotgun (WGS) entry which is preliminary data.</text>
</comment>
<protein>
    <submittedName>
        <fullName evidence="1">Uncharacterized protein</fullName>
    </submittedName>
</protein>
<gene>
    <name evidence="1" type="ORF">TrCOL_g10654</name>
</gene>